<dbReference type="InterPro" id="IPR036028">
    <property type="entry name" value="SH3-like_dom_sf"/>
</dbReference>
<dbReference type="SMART" id="SM00325">
    <property type="entry name" value="RhoGEF"/>
    <property type="match status" value="1"/>
</dbReference>
<evidence type="ECO:0000259" key="2">
    <source>
        <dbReference type="PROSITE" id="PS50003"/>
    </source>
</evidence>
<feature type="region of interest" description="Disordered" evidence="1">
    <location>
        <begin position="1219"/>
        <end position="1303"/>
    </location>
</feature>
<dbReference type="PANTHER" id="PTHR12673">
    <property type="entry name" value="FACIOGENITAL DYSPLASIA PROTEIN"/>
    <property type="match status" value="1"/>
</dbReference>
<feature type="compositionally biased region" description="Low complexity" evidence="1">
    <location>
        <begin position="1336"/>
        <end position="1353"/>
    </location>
</feature>
<name>A0A8K0AIG3_ANDGO</name>
<dbReference type="InterPro" id="IPR011993">
    <property type="entry name" value="PH-like_dom_sf"/>
</dbReference>
<dbReference type="PROSITE" id="PS50003">
    <property type="entry name" value="PH_DOMAIN"/>
    <property type="match status" value="1"/>
</dbReference>
<dbReference type="GO" id="GO:0005085">
    <property type="term" value="F:guanyl-nucleotide exchange factor activity"/>
    <property type="evidence" value="ECO:0007669"/>
    <property type="project" value="InterPro"/>
</dbReference>
<dbReference type="GO" id="GO:0005737">
    <property type="term" value="C:cytoplasm"/>
    <property type="evidence" value="ECO:0007669"/>
    <property type="project" value="TreeGrafter"/>
</dbReference>
<evidence type="ECO:0000313" key="4">
    <source>
        <dbReference type="EMBL" id="KAF0853011.1"/>
    </source>
</evidence>
<protein>
    <submittedName>
        <fullName evidence="4">Conserved mitochondrial protein containing domains RhoGEF</fullName>
    </submittedName>
</protein>
<dbReference type="SUPFAM" id="SSF50044">
    <property type="entry name" value="SH3-domain"/>
    <property type="match status" value="1"/>
</dbReference>
<feature type="compositionally biased region" description="Polar residues" evidence="1">
    <location>
        <begin position="1262"/>
        <end position="1271"/>
    </location>
</feature>
<feature type="compositionally biased region" description="Polar residues" evidence="1">
    <location>
        <begin position="555"/>
        <end position="567"/>
    </location>
</feature>
<feature type="compositionally biased region" description="Low complexity" evidence="1">
    <location>
        <begin position="1239"/>
        <end position="1251"/>
    </location>
</feature>
<sequence>MDHKQIVCVQSIVRRWLQRRRLGKPWSRAMERCHVLREIVHTERVFVNCMKIIQDLYITPLSDYKLLSPDEVQLVFGQIPTILIANSQLLRDIEQRLDARKSFRRKDFHCLGDVFSKAGLYVIKSYTSFCSLYEDALQLVKRKSANPAFQRFLDQCMQDSRAKMQTLESLMIRPVQRLSKYPLLINELIKDTCEYHPDRKALEEALEKVKEATFDVNGKVQDMIMRKKFMSILEKVHGVEKDFLVPHRRFVKEGILKKISDRAIQARQFFLFSDCLMYCKGSPGNLRCSGTIWLKNSPVAWARKLSDAAGLQHLFQIVVPHRTYTLIADSNDDRDSWVAAIEAQVAKLIENTASLRGQPKADVTFLKINKFWQLFTLSPSEYDPDYKKRHDMDVSMLKSRPDCRMIKTLYAYPTAGCESHDTDLIFPAHADIVYIPVTNETADWKFGQFLGKQGWFPVNYCEVGSWDPTSPLPSTPQSSQGPSTDPLSPVVSEEHQRPRALSFKQQLEQHQLQKSAGKNAAVYSLDDQQTTNADRPPSQRTSLNSATPEVPPPRSTATPGNGVQQPEVSPVQFNFAALIAQQALQTQLKPKKASEAPSYLEAVGKESEDRSALIASHRQTLKRATVVSMSPPSRDGSEEPPWMKEAREKRAQRMKVEQEARFVESKPSEPSNPTKPASDRRSETASQVEDTRNAAIASSDGAELSEFETSESFVGKDATGPRLDLETESSLVPPPPKFDSVLSPLRRNEVTTFKFTDTTNPLWRIEGLDLEVSRRPDSSTQYVAPAPVQVFTAPMTPAGRLNFRPPPLPPVRTQPLLVEEEEIDDISSTMSTLDPGSAPERFPMLECPLSVDSEDAMLRHFDGLVQSPITDVSTPNGQGSEKGDFKPPPPPSPPPVRSASTSGPQSVSPPPPPPPSQPRIASNDDQLSASAVAAPSVAAMTGLAPLPSPTGSFAAAAPLPLLSRSLSPPPPPSPPQPANNAGKDPTLDTPVDRNGSVVVASPPPLSRTPDRNQQSQPQPQPHSQSRSRVEGPVESSTVHARMPSGASHSATPATPPVPVLGARKAPTTPEKPSASDTNTNTNSELTVVLRRRQLREQDLQSPSGPSADAPSGTPVKETPPVNESPGFLQASPVTVSLPVSKVGHSSTTPVSVAPAASATTYQSPSTTSASSELLARLQRRQQLDPGLSPVECNPASSPAVAVPSSAVAVAVAVADSNKWLPPTANGQESSPPKPTASITAPATSRTVSTSPAVPPVPLLTPGSKQSGQVNSVALAAEPQSTFSASSATATAPQLKSSPSPQSTYRYSVAYGALNPPAAPLGSAIPRGGGAGHERSASSSAAPASATSSSISPPRMATPVGPATSGSYSPAHSRTSSMSSPMLSSSMMTTTTSSSTTPPSVPQYSLPKAAESPSTTAASVDVSSFGSIRDRIAKFNKS</sequence>
<feature type="compositionally biased region" description="Low complexity" evidence="1">
    <location>
        <begin position="1368"/>
        <end position="1397"/>
    </location>
</feature>
<dbReference type="SUPFAM" id="SSF50729">
    <property type="entry name" value="PH domain-like"/>
    <property type="match status" value="1"/>
</dbReference>
<feature type="compositionally biased region" description="Basic and acidic residues" evidence="1">
    <location>
        <begin position="635"/>
        <end position="667"/>
    </location>
</feature>
<feature type="domain" description="PH" evidence="2">
    <location>
        <begin position="249"/>
        <end position="346"/>
    </location>
</feature>
<dbReference type="InterPro" id="IPR035899">
    <property type="entry name" value="DBL_dom_sf"/>
</dbReference>
<dbReference type="InterPro" id="IPR051092">
    <property type="entry name" value="FYVE_RhoGEF_PH"/>
</dbReference>
<dbReference type="Gene3D" id="1.20.900.10">
    <property type="entry name" value="Dbl homology (DH) domain"/>
    <property type="match status" value="1"/>
</dbReference>
<accession>A0A8K0AIG3</accession>
<feature type="region of interest" description="Disordered" evidence="1">
    <location>
        <begin position="587"/>
        <end position="612"/>
    </location>
</feature>
<dbReference type="PANTHER" id="PTHR12673:SF159">
    <property type="entry name" value="LD03170P"/>
    <property type="match status" value="1"/>
</dbReference>
<feature type="compositionally biased region" description="Pro residues" evidence="1">
    <location>
        <begin position="886"/>
        <end position="896"/>
    </location>
</feature>
<feature type="region of interest" description="Disordered" evidence="1">
    <location>
        <begin position="469"/>
        <end position="567"/>
    </location>
</feature>
<dbReference type="Pfam" id="PF00169">
    <property type="entry name" value="PH"/>
    <property type="match status" value="1"/>
</dbReference>
<feature type="compositionally biased region" description="Low complexity" evidence="1">
    <location>
        <begin position="1013"/>
        <end position="1024"/>
    </location>
</feature>
<dbReference type="Pfam" id="PF00621">
    <property type="entry name" value="RhoGEF"/>
    <property type="match status" value="1"/>
</dbReference>
<feature type="region of interest" description="Disordered" evidence="1">
    <location>
        <begin position="961"/>
        <end position="1199"/>
    </location>
</feature>
<evidence type="ECO:0000256" key="1">
    <source>
        <dbReference type="SAM" id="MobiDB-lite"/>
    </source>
</evidence>
<feature type="compositionally biased region" description="Polar residues" evidence="1">
    <location>
        <begin position="1411"/>
        <end position="1421"/>
    </location>
</feature>
<keyword evidence="5" id="KW-1185">Reference proteome</keyword>
<feature type="compositionally biased region" description="Polar residues" evidence="1">
    <location>
        <begin position="526"/>
        <end position="547"/>
    </location>
</feature>
<comment type="caution">
    <text evidence="4">The sequence shown here is derived from an EMBL/GenBank/DDBJ whole genome shotgun (WGS) entry which is preliminary data.</text>
</comment>
<feature type="compositionally biased region" description="Polar residues" evidence="1">
    <location>
        <begin position="1157"/>
        <end position="1171"/>
    </location>
</feature>
<evidence type="ECO:0000259" key="3">
    <source>
        <dbReference type="PROSITE" id="PS50010"/>
    </source>
</evidence>
<dbReference type="EMBL" id="VRVR01000005">
    <property type="protein sequence ID" value="KAF0853011.1"/>
    <property type="molecule type" value="Genomic_DNA"/>
</dbReference>
<feature type="region of interest" description="Disordered" evidence="1">
    <location>
        <begin position="625"/>
        <end position="736"/>
    </location>
</feature>
<feature type="compositionally biased region" description="Pro residues" evidence="1">
    <location>
        <begin position="907"/>
        <end position="917"/>
    </location>
</feature>
<dbReference type="InterPro" id="IPR001849">
    <property type="entry name" value="PH_domain"/>
</dbReference>
<dbReference type="SUPFAM" id="SSF48065">
    <property type="entry name" value="DBL homology domain (DH-domain)"/>
    <property type="match status" value="1"/>
</dbReference>
<dbReference type="InterPro" id="IPR000219">
    <property type="entry name" value="DH_dom"/>
</dbReference>
<proteinExistence type="predicted"/>
<feature type="compositionally biased region" description="Low complexity" evidence="1">
    <location>
        <begin position="1280"/>
        <end position="1291"/>
    </location>
</feature>
<dbReference type="Gene3D" id="2.30.29.30">
    <property type="entry name" value="Pleckstrin-homology domain (PH domain)/Phosphotyrosine-binding domain (PTB)"/>
    <property type="match status" value="1"/>
</dbReference>
<dbReference type="CDD" id="cd00160">
    <property type="entry name" value="RhoGEF"/>
    <property type="match status" value="1"/>
</dbReference>
<feature type="region of interest" description="Disordered" evidence="1">
    <location>
        <begin position="867"/>
        <end position="933"/>
    </location>
</feature>
<dbReference type="SMART" id="SM00233">
    <property type="entry name" value="PH"/>
    <property type="match status" value="1"/>
</dbReference>
<feature type="compositionally biased region" description="Low complexity" evidence="1">
    <location>
        <begin position="475"/>
        <end position="486"/>
    </location>
</feature>
<feature type="compositionally biased region" description="Low complexity" evidence="1">
    <location>
        <begin position="1099"/>
        <end position="1114"/>
    </location>
</feature>
<evidence type="ECO:0000313" key="5">
    <source>
        <dbReference type="Proteomes" id="UP000799049"/>
    </source>
</evidence>
<feature type="domain" description="DH" evidence="3">
    <location>
        <begin position="31"/>
        <end position="219"/>
    </location>
</feature>
<organism evidence="4 5">
    <name type="scientific">Andalucia godoyi</name>
    <name type="common">Flagellate</name>
    <dbReference type="NCBI Taxonomy" id="505711"/>
    <lineage>
        <taxon>Eukaryota</taxon>
        <taxon>Discoba</taxon>
        <taxon>Jakobida</taxon>
        <taxon>Andalucina</taxon>
        <taxon>Andaluciidae</taxon>
        <taxon>Andalucia</taxon>
    </lineage>
</organism>
<feature type="region of interest" description="Disordered" evidence="1">
    <location>
        <begin position="1315"/>
        <end position="1421"/>
    </location>
</feature>
<reference evidence="4" key="1">
    <citation type="submission" date="2019-09" db="EMBL/GenBank/DDBJ databases">
        <title>The Mitochondrial Proteome of the Jakobid, Andalucia godoyi, a Protist With the Most Gene-Rich and Bacteria-Like Mitochondrial Genome.</title>
        <authorList>
            <person name="Gray M.W."/>
            <person name="Burger G."/>
            <person name="Derelle R."/>
            <person name="Klimes V."/>
            <person name="Leger M."/>
            <person name="Sarrasin M."/>
            <person name="Vlcek C."/>
            <person name="Roger A.J."/>
            <person name="Elias M."/>
            <person name="Lang B.F."/>
        </authorList>
    </citation>
    <scope>NUCLEOTIDE SEQUENCE</scope>
    <source>
        <strain evidence="4">And28</strain>
    </source>
</reference>
<dbReference type="OrthoDB" id="660555at2759"/>
<feature type="compositionally biased region" description="Polar residues" evidence="1">
    <location>
        <begin position="1074"/>
        <end position="1085"/>
    </location>
</feature>
<feature type="compositionally biased region" description="Polar residues" evidence="1">
    <location>
        <begin position="503"/>
        <end position="516"/>
    </location>
</feature>
<gene>
    <name evidence="4" type="ORF">ANDGO_02128</name>
</gene>
<feature type="compositionally biased region" description="Polar residues" evidence="1">
    <location>
        <begin position="1293"/>
        <end position="1303"/>
    </location>
</feature>
<dbReference type="Proteomes" id="UP000799049">
    <property type="component" value="Unassembled WGS sequence"/>
</dbReference>
<feature type="compositionally biased region" description="Polar residues" evidence="1">
    <location>
        <begin position="867"/>
        <end position="879"/>
    </location>
</feature>
<feature type="compositionally biased region" description="Pro residues" evidence="1">
    <location>
        <begin position="967"/>
        <end position="977"/>
    </location>
</feature>
<dbReference type="PROSITE" id="PS50010">
    <property type="entry name" value="DH_2"/>
    <property type="match status" value="1"/>
</dbReference>